<dbReference type="PIRSF" id="PIRSF037505">
    <property type="entry name" value="Betaine_HMT"/>
    <property type="match status" value="1"/>
</dbReference>
<accession>A0AAN7TPF3</accession>
<dbReference type="InterPro" id="IPR036589">
    <property type="entry name" value="HCY_dom_sf"/>
</dbReference>
<feature type="binding site" evidence="5 6">
    <location>
        <position position="233"/>
    </location>
    <ligand>
        <name>Zn(2+)</name>
        <dbReference type="ChEBI" id="CHEBI:29105"/>
    </ligand>
</feature>
<dbReference type="GO" id="GO:0033528">
    <property type="term" value="P:S-methylmethionine cycle"/>
    <property type="evidence" value="ECO:0007669"/>
    <property type="project" value="TreeGrafter"/>
</dbReference>
<organism evidence="8 9">
    <name type="scientific">Meristemomyces frigidus</name>
    <dbReference type="NCBI Taxonomy" id="1508187"/>
    <lineage>
        <taxon>Eukaryota</taxon>
        <taxon>Fungi</taxon>
        <taxon>Dikarya</taxon>
        <taxon>Ascomycota</taxon>
        <taxon>Pezizomycotina</taxon>
        <taxon>Dothideomycetes</taxon>
        <taxon>Dothideomycetidae</taxon>
        <taxon>Mycosphaerellales</taxon>
        <taxon>Teratosphaeriaceae</taxon>
        <taxon>Meristemomyces</taxon>
    </lineage>
</organism>
<keyword evidence="4 5" id="KW-0862">Zinc</keyword>
<comment type="cofactor">
    <cofactor evidence="5">
        <name>Zn(2+)</name>
        <dbReference type="ChEBI" id="CHEBI:29105"/>
    </cofactor>
    <text evidence="5">Binds 1 zinc ion per subunit.</text>
</comment>
<proteinExistence type="predicted"/>
<gene>
    <name evidence="8" type="ORF">LTR62_000461</name>
</gene>
<dbReference type="PROSITE" id="PS50970">
    <property type="entry name" value="HCY"/>
    <property type="match status" value="1"/>
</dbReference>
<feature type="domain" description="Hcy-binding" evidence="7">
    <location>
        <begin position="5"/>
        <end position="322"/>
    </location>
</feature>
<feature type="binding site" evidence="5 6">
    <location>
        <position position="307"/>
    </location>
    <ligand>
        <name>Zn(2+)</name>
        <dbReference type="ChEBI" id="CHEBI:29105"/>
    </ligand>
</feature>
<evidence type="ECO:0000313" key="8">
    <source>
        <dbReference type="EMBL" id="KAK5116005.1"/>
    </source>
</evidence>
<evidence type="ECO:0000256" key="1">
    <source>
        <dbReference type="ARBA" id="ARBA00022603"/>
    </source>
</evidence>
<dbReference type="GO" id="GO:0032259">
    <property type="term" value="P:methylation"/>
    <property type="evidence" value="ECO:0007669"/>
    <property type="project" value="UniProtKB-KW"/>
</dbReference>
<evidence type="ECO:0000256" key="5">
    <source>
        <dbReference type="PIRSR" id="PIRSR037505-2"/>
    </source>
</evidence>
<evidence type="ECO:0000256" key="3">
    <source>
        <dbReference type="ARBA" id="ARBA00022723"/>
    </source>
</evidence>
<dbReference type="FunFam" id="3.20.20.330:FF:000002">
    <property type="entry name" value="Homocysteine S-methyltransferase"/>
    <property type="match status" value="1"/>
</dbReference>
<comment type="caution">
    <text evidence="8">The sequence shown here is derived from an EMBL/GenBank/DDBJ whole genome shotgun (WGS) entry which is preliminary data.</text>
</comment>
<dbReference type="NCBIfam" id="NF007020">
    <property type="entry name" value="PRK09485.1"/>
    <property type="match status" value="1"/>
</dbReference>
<dbReference type="Gene3D" id="3.20.20.330">
    <property type="entry name" value="Homocysteine-binding-like domain"/>
    <property type="match status" value="1"/>
</dbReference>
<keyword evidence="2 6" id="KW-0808">Transferase</keyword>
<keyword evidence="3 5" id="KW-0479">Metal-binding</keyword>
<dbReference type="Pfam" id="PF02574">
    <property type="entry name" value="S-methyl_trans"/>
    <property type="match status" value="1"/>
</dbReference>
<dbReference type="SUPFAM" id="SSF82282">
    <property type="entry name" value="Homocysteine S-methyltransferase"/>
    <property type="match status" value="1"/>
</dbReference>
<dbReference type="InterPro" id="IPR051486">
    <property type="entry name" value="Hcy_S-methyltransferase"/>
</dbReference>
<dbReference type="EMBL" id="JAVRRL010000010">
    <property type="protein sequence ID" value="KAK5116005.1"/>
    <property type="molecule type" value="Genomic_DNA"/>
</dbReference>
<dbReference type="InterPro" id="IPR003726">
    <property type="entry name" value="HCY_dom"/>
</dbReference>
<dbReference type="GO" id="GO:0008898">
    <property type="term" value="F:S-adenosylmethionine-homocysteine S-methyltransferase activity"/>
    <property type="evidence" value="ECO:0007669"/>
    <property type="project" value="TreeGrafter"/>
</dbReference>
<feature type="binding site" evidence="5 6">
    <location>
        <position position="308"/>
    </location>
    <ligand>
        <name>Zn(2+)</name>
        <dbReference type="ChEBI" id="CHEBI:29105"/>
    </ligand>
</feature>
<dbReference type="PANTHER" id="PTHR46015">
    <property type="entry name" value="ZGC:172121"/>
    <property type="match status" value="1"/>
</dbReference>
<dbReference type="GO" id="GO:0009086">
    <property type="term" value="P:methionine biosynthetic process"/>
    <property type="evidence" value="ECO:0007669"/>
    <property type="project" value="InterPro"/>
</dbReference>
<evidence type="ECO:0000256" key="2">
    <source>
        <dbReference type="ARBA" id="ARBA00022679"/>
    </source>
</evidence>
<name>A0AAN7TPF3_9PEZI</name>
<dbReference type="AlphaFoldDB" id="A0AAN7TPF3"/>
<protein>
    <recommendedName>
        <fullName evidence="7">Hcy-binding domain-containing protein</fullName>
    </recommendedName>
</protein>
<evidence type="ECO:0000259" key="7">
    <source>
        <dbReference type="PROSITE" id="PS50970"/>
    </source>
</evidence>
<evidence type="ECO:0000256" key="6">
    <source>
        <dbReference type="PROSITE-ProRule" id="PRU00333"/>
    </source>
</evidence>
<reference evidence="8" key="1">
    <citation type="submission" date="2023-08" db="EMBL/GenBank/DDBJ databases">
        <title>Black Yeasts Isolated from many extreme environments.</title>
        <authorList>
            <person name="Coleine C."/>
            <person name="Stajich J.E."/>
            <person name="Selbmann L."/>
        </authorList>
    </citation>
    <scope>NUCLEOTIDE SEQUENCE</scope>
    <source>
        <strain evidence="8">CCFEE 5401</strain>
    </source>
</reference>
<evidence type="ECO:0000256" key="4">
    <source>
        <dbReference type="ARBA" id="ARBA00022833"/>
    </source>
</evidence>
<sequence length="334" mass="36831">MLTRIDFYTLLNRRKTLVIDGALATELETRGHDLNHQLWSGRTLQEDPESIQKVHLDYYLAGADIAITASYQTSTDGLQKYLHVSNDEAISLIQRSVHLAQRARDQAYKQGRDAKTCKLLVAGSVGPYGAFLHDGSEYRGDYSMTTEHYRDFHYPRVKALVDAGVDMLAIETIPSMPEIEAILLMLAKDFPTTIAWLSITLRDSEHLSDGTPIKSVITATAESKQIIAAGVNCIPLRMVTASLQHMKSVLEDLPAAQQMPLLCYPNSGETFHSETNSWEGSGLGSDDELATRVAYWRDAGARLIGGCCRTGPGHVGGIAKTLKEQHAQEQEEEG</sequence>
<dbReference type="Proteomes" id="UP001310890">
    <property type="component" value="Unassembled WGS sequence"/>
</dbReference>
<evidence type="ECO:0000313" key="9">
    <source>
        <dbReference type="Proteomes" id="UP001310890"/>
    </source>
</evidence>
<keyword evidence="1 6" id="KW-0489">Methyltransferase</keyword>
<dbReference type="PANTHER" id="PTHR46015:SF1">
    <property type="entry name" value="HOMOCYSTEINE S-METHYLTRANSFERASE-LIKE ISOFORM 1"/>
    <property type="match status" value="1"/>
</dbReference>
<dbReference type="InterPro" id="IPR017226">
    <property type="entry name" value="BHMT-like"/>
</dbReference>
<dbReference type="GO" id="GO:0008270">
    <property type="term" value="F:zinc ion binding"/>
    <property type="evidence" value="ECO:0007669"/>
    <property type="project" value="InterPro"/>
</dbReference>